<evidence type="ECO:0000256" key="1">
    <source>
        <dbReference type="SAM" id="MobiDB-lite"/>
    </source>
</evidence>
<protein>
    <submittedName>
        <fullName evidence="2">Uncharacterized protein</fullName>
    </submittedName>
</protein>
<organism evidence="2 3">
    <name type="scientific">Polyplax serrata</name>
    <name type="common">Common mouse louse</name>
    <dbReference type="NCBI Taxonomy" id="468196"/>
    <lineage>
        <taxon>Eukaryota</taxon>
        <taxon>Metazoa</taxon>
        <taxon>Ecdysozoa</taxon>
        <taxon>Arthropoda</taxon>
        <taxon>Hexapoda</taxon>
        <taxon>Insecta</taxon>
        <taxon>Pterygota</taxon>
        <taxon>Neoptera</taxon>
        <taxon>Paraneoptera</taxon>
        <taxon>Psocodea</taxon>
        <taxon>Troctomorpha</taxon>
        <taxon>Phthiraptera</taxon>
        <taxon>Anoplura</taxon>
        <taxon>Polyplacidae</taxon>
        <taxon>Polyplax</taxon>
    </lineage>
</organism>
<evidence type="ECO:0000313" key="3">
    <source>
        <dbReference type="Proteomes" id="UP001359485"/>
    </source>
</evidence>
<keyword evidence="3" id="KW-1185">Reference proteome</keyword>
<comment type="caution">
    <text evidence="2">The sequence shown here is derived from an EMBL/GenBank/DDBJ whole genome shotgun (WGS) entry which is preliminary data.</text>
</comment>
<dbReference type="Proteomes" id="UP001359485">
    <property type="component" value="Unassembled WGS sequence"/>
</dbReference>
<evidence type="ECO:0000313" key="2">
    <source>
        <dbReference type="EMBL" id="KAK6626706.1"/>
    </source>
</evidence>
<feature type="compositionally biased region" description="Basic and acidic residues" evidence="1">
    <location>
        <begin position="1"/>
        <end position="42"/>
    </location>
</feature>
<sequence>MGNELRPDEKEIKKRIGEKRRQWKEMMKASDRSQLQEKDEKQVGGSETCQKNICCAFHLPVPGNCDHYEDITDEAEYLKHKEDFNNSAKVRQLSRAT</sequence>
<reference evidence="2 3" key="1">
    <citation type="submission" date="2023-09" db="EMBL/GenBank/DDBJ databases">
        <title>Genomes of two closely related lineages of the louse Polyplax serrata with different host specificities.</title>
        <authorList>
            <person name="Martinu J."/>
            <person name="Tarabai H."/>
            <person name="Stefka J."/>
            <person name="Hypsa V."/>
        </authorList>
    </citation>
    <scope>NUCLEOTIDE SEQUENCE [LARGE SCALE GENOMIC DNA]</scope>
    <source>
        <strain evidence="2">98ZLc_SE</strain>
    </source>
</reference>
<proteinExistence type="predicted"/>
<gene>
    <name evidence="2" type="ORF">RUM44_009182</name>
</gene>
<feature type="region of interest" description="Disordered" evidence="1">
    <location>
        <begin position="1"/>
        <end position="43"/>
    </location>
</feature>
<accession>A0ABR1ASL6</accession>
<dbReference type="EMBL" id="JAWJWF010000045">
    <property type="protein sequence ID" value="KAK6626706.1"/>
    <property type="molecule type" value="Genomic_DNA"/>
</dbReference>
<name>A0ABR1ASL6_POLSC</name>